<feature type="transmembrane region" description="Helical" evidence="7">
    <location>
        <begin position="350"/>
        <end position="373"/>
    </location>
</feature>
<feature type="transmembrane region" description="Helical" evidence="7">
    <location>
        <begin position="318"/>
        <end position="338"/>
    </location>
</feature>
<feature type="transmembrane region" description="Helical" evidence="7">
    <location>
        <begin position="139"/>
        <end position="167"/>
    </location>
</feature>
<organism evidence="9 10">
    <name type="scientific">Natronobacterium texcoconense</name>
    <dbReference type="NCBI Taxonomy" id="1095778"/>
    <lineage>
        <taxon>Archaea</taxon>
        <taxon>Methanobacteriati</taxon>
        <taxon>Methanobacteriota</taxon>
        <taxon>Stenosarchaea group</taxon>
        <taxon>Halobacteria</taxon>
        <taxon>Halobacteriales</taxon>
        <taxon>Natrialbaceae</taxon>
        <taxon>Natronobacterium</taxon>
    </lineage>
</organism>
<protein>
    <submittedName>
        <fullName evidence="9">Sugar phosphate permease</fullName>
    </submittedName>
</protein>
<evidence type="ECO:0000256" key="5">
    <source>
        <dbReference type="ARBA" id="ARBA00022989"/>
    </source>
</evidence>
<dbReference type="InterPro" id="IPR036259">
    <property type="entry name" value="MFS_trans_sf"/>
</dbReference>
<reference evidence="10" key="1">
    <citation type="submission" date="2016-10" db="EMBL/GenBank/DDBJ databases">
        <authorList>
            <person name="Varghese N."/>
            <person name="Submissions S."/>
        </authorList>
    </citation>
    <scope>NUCLEOTIDE SEQUENCE [LARGE SCALE GENOMIC DNA]</scope>
    <source>
        <strain evidence="10">DSM 24767</strain>
    </source>
</reference>
<accession>A0A1H1ERY0</accession>
<keyword evidence="6 7" id="KW-0472">Membrane</keyword>
<dbReference type="EMBL" id="FNLC01000002">
    <property type="protein sequence ID" value="SDQ91314.1"/>
    <property type="molecule type" value="Genomic_DNA"/>
</dbReference>
<dbReference type="GO" id="GO:0022857">
    <property type="term" value="F:transmembrane transporter activity"/>
    <property type="evidence" value="ECO:0007669"/>
    <property type="project" value="InterPro"/>
</dbReference>
<dbReference type="AlphaFoldDB" id="A0A1H1ERY0"/>
<evidence type="ECO:0000256" key="3">
    <source>
        <dbReference type="ARBA" id="ARBA00022475"/>
    </source>
</evidence>
<feature type="transmembrane region" description="Helical" evidence="7">
    <location>
        <begin position="291"/>
        <end position="312"/>
    </location>
</feature>
<evidence type="ECO:0000313" key="9">
    <source>
        <dbReference type="EMBL" id="SDQ91314.1"/>
    </source>
</evidence>
<comment type="subcellular location">
    <subcellularLocation>
        <location evidence="1">Cell membrane</location>
        <topology evidence="1">Multi-pass membrane protein</topology>
    </subcellularLocation>
</comment>
<dbReference type="InterPro" id="IPR011701">
    <property type="entry name" value="MFS"/>
</dbReference>
<evidence type="ECO:0000256" key="2">
    <source>
        <dbReference type="ARBA" id="ARBA00022448"/>
    </source>
</evidence>
<dbReference type="Proteomes" id="UP000198848">
    <property type="component" value="Unassembled WGS sequence"/>
</dbReference>
<dbReference type="OrthoDB" id="204820at2157"/>
<evidence type="ECO:0000256" key="6">
    <source>
        <dbReference type="ARBA" id="ARBA00023136"/>
    </source>
</evidence>
<feature type="transmembrane region" description="Helical" evidence="7">
    <location>
        <begin position="265"/>
        <end position="284"/>
    </location>
</feature>
<feature type="transmembrane region" description="Helical" evidence="7">
    <location>
        <begin position="102"/>
        <end position="127"/>
    </location>
</feature>
<dbReference type="Gene3D" id="1.20.1250.20">
    <property type="entry name" value="MFS general substrate transporter like domains"/>
    <property type="match status" value="2"/>
</dbReference>
<dbReference type="PANTHER" id="PTHR23517:SF3">
    <property type="entry name" value="INTEGRAL MEMBRANE TRANSPORT PROTEIN"/>
    <property type="match status" value="1"/>
</dbReference>
<keyword evidence="4 7" id="KW-0812">Transmembrane</keyword>
<dbReference type="SUPFAM" id="SSF103473">
    <property type="entry name" value="MFS general substrate transporter"/>
    <property type="match status" value="1"/>
</dbReference>
<keyword evidence="10" id="KW-1185">Reference proteome</keyword>
<feature type="transmembrane region" description="Helical" evidence="7">
    <location>
        <begin position="12"/>
        <end position="33"/>
    </location>
</feature>
<keyword evidence="3" id="KW-1003">Cell membrane</keyword>
<dbReference type="STRING" id="1095778.SAMN04489842_1672"/>
<dbReference type="Pfam" id="PF07690">
    <property type="entry name" value="MFS_1"/>
    <property type="match status" value="1"/>
</dbReference>
<feature type="transmembrane region" description="Helical" evidence="7">
    <location>
        <begin position="385"/>
        <end position="406"/>
    </location>
</feature>
<feature type="transmembrane region" description="Helical" evidence="7">
    <location>
        <begin position="173"/>
        <end position="190"/>
    </location>
</feature>
<keyword evidence="2" id="KW-0813">Transport</keyword>
<evidence type="ECO:0000256" key="4">
    <source>
        <dbReference type="ARBA" id="ARBA00022692"/>
    </source>
</evidence>
<keyword evidence="5 7" id="KW-1133">Transmembrane helix</keyword>
<dbReference type="GO" id="GO:0005886">
    <property type="term" value="C:plasma membrane"/>
    <property type="evidence" value="ECO:0007669"/>
    <property type="project" value="UniProtKB-SubCell"/>
</dbReference>
<name>A0A1H1ERY0_NATTX</name>
<evidence type="ECO:0000256" key="7">
    <source>
        <dbReference type="SAM" id="Phobius"/>
    </source>
</evidence>
<evidence type="ECO:0000256" key="1">
    <source>
        <dbReference type="ARBA" id="ARBA00004651"/>
    </source>
</evidence>
<feature type="transmembrane region" description="Helical" evidence="7">
    <location>
        <begin position="228"/>
        <end position="253"/>
    </location>
</feature>
<feature type="transmembrane region" description="Helical" evidence="7">
    <location>
        <begin position="76"/>
        <end position="96"/>
    </location>
</feature>
<dbReference type="InterPro" id="IPR050171">
    <property type="entry name" value="MFS_Transporters"/>
</dbReference>
<proteinExistence type="predicted"/>
<dbReference type="PANTHER" id="PTHR23517">
    <property type="entry name" value="RESISTANCE PROTEIN MDTM, PUTATIVE-RELATED-RELATED"/>
    <property type="match status" value="1"/>
</dbReference>
<dbReference type="InterPro" id="IPR020846">
    <property type="entry name" value="MFS_dom"/>
</dbReference>
<feature type="transmembrane region" description="Helical" evidence="7">
    <location>
        <begin position="45"/>
        <end position="64"/>
    </location>
</feature>
<dbReference type="RefSeq" id="WP_090380197.1">
    <property type="nucleotide sequence ID" value="NZ_FNLC01000002.1"/>
</dbReference>
<evidence type="ECO:0000259" key="8">
    <source>
        <dbReference type="PROSITE" id="PS50850"/>
    </source>
</evidence>
<evidence type="ECO:0000313" key="10">
    <source>
        <dbReference type="Proteomes" id="UP000198848"/>
    </source>
</evidence>
<sequence>MSVTRAVRRATELDVLVLTAGIWFLAKFIRYAFPPLFGPLQESYGVSNAVLGTAFTGFMLVYAAMQFPSGVLADRLGSVTVITAGVLVAALASLSLVVDSPFVVLALAMLVMGAGTGAHKTVAVRLLSRTYPSRTGRALGVFDTVGTFGGVIAPAAVVAAAGIAFAFGESWRVIFLAAGTVGVGFAVAFWRRVPSRVPDGETSSDATTLAVGSDELRRYATLFLDWRFAVFALLTVLFSFTYNGLVAFAPLYLTDEAQLTDATAGLLYSGLFLASLVQLVTGELSDRLGRLPIIVATLGLATTSLVAFVSLTGTAGPVVLGTALVAAGIGSHGFRPVRGAYLMSAIPDEVAAGGLGVVRTLLMAAGAIAPAVVGTMSETVGFRPAFWLLTASVGGATLLAVVLLIARPNR</sequence>
<gene>
    <name evidence="9" type="ORF">SAMN04489842_1672</name>
</gene>
<feature type="domain" description="Major facilitator superfamily (MFS) profile" evidence="8">
    <location>
        <begin position="15"/>
        <end position="409"/>
    </location>
</feature>
<dbReference type="PROSITE" id="PS50850">
    <property type="entry name" value="MFS"/>
    <property type="match status" value="1"/>
</dbReference>